<organism evidence="1 2">
    <name type="scientific">Dioscorea alata</name>
    <name type="common">Purple yam</name>
    <dbReference type="NCBI Taxonomy" id="55571"/>
    <lineage>
        <taxon>Eukaryota</taxon>
        <taxon>Viridiplantae</taxon>
        <taxon>Streptophyta</taxon>
        <taxon>Embryophyta</taxon>
        <taxon>Tracheophyta</taxon>
        <taxon>Spermatophyta</taxon>
        <taxon>Magnoliopsida</taxon>
        <taxon>Liliopsida</taxon>
        <taxon>Dioscoreales</taxon>
        <taxon>Dioscoreaceae</taxon>
        <taxon>Dioscorea</taxon>
    </lineage>
</organism>
<proteinExistence type="predicted"/>
<evidence type="ECO:0000313" key="1">
    <source>
        <dbReference type="EMBL" id="KAH7662207.1"/>
    </source>
</evidence>
<accession>A0ACB7UNW6</accession>
<evidence type="ECO:0000313" key="2">
    <source>
        <dbReference type="Proteomes" id="UP000827976"/>
    </source>
</evidence>
<keyword evidence="2" id="KW-1185">Reference proteome</keyword>
<sequence length="513" mass="58894">MGRSHDKISNTPDPILQTIISLMPLKSAIRTSVLSRRWRSLWEYNLLSATTLDFAEDFSTNQSPKEFVLCLNRYLLQLQHTKNLEKFSVYFSPFDIFFPDIQRWISFATSKGVKELNLDLSQGFTDPRDGRFHDERPFFTLSDCLLDCKSLTHLSLSRCDLCSSRFSFTDWCQLQSLSLKHVSISKDNLEILLNNCKLLESLSLFNTVDGLGFSFILAPEQRLSKLTLVDSWGTFDLEIFAPNLQSFHYYGQYYLGRHTINVSSLSDAFICPLWCSQDGDLDYANLIPDLSHVKVLTVNTVILKDLMLAEEIREQVFPIEFHNLQELQLLVDSMTDKNLDAVYGFFRLCPCPSIERLFIQMRGKKEEDPVHANHAIKAMQTPQDIDFSHLRVIKMTNFKGWRNEIRLLKFLLEKALCLESLIIVVAPLVENVMDLVSQNKQLSESRRLAILSGQISMLPKASSQAQIILCDSSQDDKRIQPVHQGVNHEYNHSEEHFDLISSIRSGVDIQVPI</sequence>
<protein>
    <submittedName>
        <fullName evidence="1">RNI-like protein</fullName>
    </submittedName>
</protein>
<comment type="caution">
    <text evidence="1">The sequence shown here is derived from an EMBL/GenBank/DDBJ whole genome shotgun (WGS) entry which is preliminary data.</text>
</comment>
<gene>
    <name evidence="1" type="ORF">IHE45_15G117300</name>
</gene>
<reference evidence="2" key="1">
    <citation type="journal article" date="2022" name="Nat. Commun.">
        <title>Chromosome evolution and the genetic basis of agronomically important traits in greater yam.</title>
        <authorList>
            <person name="Bredeson J.V."/>
            <person name="Lyons J.B."/>
            <person name="Oniyinde I.O."/>
            <person name="Okereke N.R."/>
            <person name="Kolade O."/>
            <person name="Nnabue I."/>
            <person name="Nwadili C.O."/>
            <person name="Hribova E."/>
            <person name="Parker M."/>
            <person name="Nwogha J."/>
            <person name="Shu S."/>
            <person name="Carlson J."/>
            <person name="Kariba R."/>
            <person name="Muthemba S."/>
            <person name="Knop K."/>
            <person name="Barton G.J."/>
            <person name="Sherwood A.V."/>
            <person name="Lopez-Montes A."/>
            <person name="Asiedu R."/>
            <person name="Jamnadass R."/>
            <person name="Muchugi A."/>
            <person name="Goodstein D."/>
            <person name="Egesi C.N."/>
            <person name="Featherston J."/>
            <person name="Asfaw A."/>
            <person name="Simpson G.G."/>
            <person name="Dolezel J."/>
            <person name="Hendre P.S."/>
            <person name="Van Deynze A."/>
            <person name="Kumar P.L."/>
            <person name="Obidiegwu J.E."/>
            <person name="Bhattacharjee R."/>
            <person name="Rokhsar D.S."/>
        </authorList>
    </citation>
    <scope>NUCLEOTIDE SEQUENCE [LARGE SCALE GENOMIC DNA]</scope>
    <source>
        <strain evidence="2">cv. TDa95/00328</strain>
    </source>
</reference>
<dbReference type="Proteomes" id="UP000827976">
    <property type="component" value="Chromosome 15"/>
</dbReference>
<name>A0ACB7UNW6_DIOAL</name>
<dbReference type="EMBL" id="CM037025">
    <property type="protein sequence ID" value="KAH7662207.1"/>
    <property type="molecule type" value="Genomic_DNA"/>
</dbReference>